<dbReference type="Proteomes" id="UP001465331">
    <property type="component" value="Unassembled WGS sequence"/>
</dbReference>
<dbReference type="SUPFAM" id="SSF63829">
    <property type="entry name" value="Calcium-dependent phosphotriesterase"/>
    <property type="match status" value="1"/>
</dbReference>
<dbReference type="InterPro" id="IPR011042">
    <property type="entry name" value="6-blade_b-propeller_TolB-like"/>
</dbReference>
<gene>
    <name evidence="1" type="ORF">ABSH63_00800</name>
</gene>
<sequence>MRLLAVALLACTLTGCGGDGGIPDVDPASLCVDDACGSKTVLLTVPDAENILFTDDGRLFVSGGTNVFEIVRDGDGYRAFAIHDGSCNFTGLAQRGEVLYANCFDGRLYAARLTAAPLLQAIHDLGLAAPNGLVDGPDGELYLVNGPLATTAPPDPKIVRLRLDPSDPFKVVEQTDWFSDGLLGPNGIQRRGRTLYVSNSAPTGLGEIRSVEIAADGSAGASRQVLSFFGLPDDFSLVGEHLLVPSFSGGFIALYAPDGRLLQRTGSGRFSFPSQARIGRAPLFAPTDILVTEKGILGDTGSSVGNVLSVFRATGL</sequence>
<dbReference type="PROSITE" id="PS51257">
    <property type="entry name" value="PROKAR_LIPOPROTEIN"/>
    <property type="match status" value="1"/>
</dbReference>
<dbReference type="EMBL" id="JBEPIJ010000001">
    <property type="protein sequence ID" value="MES0872553.1"/>
    <property type="molecule type" value="Genomic_DNA"/>
</dbReference>
<dbReference type="RefSeq" id="WP_352886495.1">
    <property type="nucleotide sequence ID" value="NZ_JBEPIJ010000001.1"/>
</dbReference>
<evidence type="ECO:0008006" key="3">
    <source>
        <dbReference type="Google" id="ProtNLM"/>
    </source>
</evidence>
<proteinExistence type="predicted"/>
<comment type="caution">
    <text evidence="1">The sequence shown here is derived from an EMBL/GenBank/DDBJ whole genome shotgun (WGS) entry which is preliminary data.</text>
</comment>
<name>A0ABV2A5U6_9GAMM</name>
<accession>A0ABV2A5U6</accession>
<organism evidence="1 2">
    <name type="scientific">Sinimarinibacterium thermocellulolyticum</name>
    <dbReference type="NCBI Taxonomy" id="3170016"/>
    <lineage>
        <taxon>Bacteria</taxon>
        <taxon>Pseudomonadati</taxon>
        <taxon>Pseudomonadota</taxon>
        <taxon>Gammaproteobacteria</taxon>
        <taxon>Nevskiales</taxon>
        <taxon>Nevskiaceae</taxon>
        <taxon>Sinimarinibacterium</taxon>
    </lineage>
</organism>
<keyword evidence="2" id="KW-1185">Reference proteome</keyword>
<evidence type="ECO:0000313" key="2">
    <source>
        <dbReference type="Proteomes" id="UP001465331"/>
    </source>
</evidence>
<protein>
    <recommendedName>
        <fullName evidence="3">SMP-30/Gluconolactonase/LRE-like region domain-containing protein</fullName>
    </recommendedName>
</protein>
<evidence type="ECO:0000313" key="1">
    <source>
        <dbReference type="EMBL" id="MES0872553.1"/>
    </source>
</evidence>
<reference evidence="1 2" key="1">
    <citation type="submission" date="2024-06" db="EMBL/GenBank/DDBJ databases">
        <authorList>
            <person name="Li Z."/>
            <person name="Jiang Y."/>
        </authorList>
    </citation>
    <scope>NUCLEOTIDE SEQUENCE [LARGE SCALE GENOMIC DNA]</scope>
    <source>
        <strain evidence="1 2">HSW-8</strain>
    </source>
</reference>
<dbReference type="Gene3D" id="2.120.10.30">
    <property type="entry name" value="TolB, C-terminal domain"/>
    <property type="match status" value="1"/>
</dbReference>